<dbReference type="Proteomes" id="UP001153269">
    <property type="component" value="Unassembled WGS sequence"/>
</dbReference>
<dbReference type="EMBL" id="CADEAL010000813">
    <property type="protein sequence ID" value="CAB1425544.1"/>
    <property type="molecule type" value="Genomic_DNA"/>
</dbReference>
<organism evidence="2 3">
    <name type="scientific">Pleuronectes platessa</name>
    <name type="common">European plaice</name>
    <dbReference type="NCBI Taxonomy" id="8262"/>
    <lineage>
        <taxon>Eukaryota</taxon>
        <taxon>Metazoa</taxon>
        <taxon>Chordata</taxon>
        <taxon>Craniata</taxon>
        <taxon>Vertebrata</taxon>
        <taxon>Euteleostomi</taxon>
        <taxon>Actinopterygii</taxon>
        <taxon>Neopterygii</taxon>
        <taxon>Teleostei</taxon>
        <taxon>Neoteleostei</taxon>
        <taxon>Acanthomorphata</taxon>
        <taxon>Carangaria</taxon>
        <taxon>Pleuronectiformes</taxon>
        <taxon>Pleuronectoidei</taxon>
        <taxon>Pleuronectidae</taxon>
        <taxon>Pleuronectes</taxon>
    </lineage>
</organism>
<accession>A0A9N7U5S8</accession>
<sequence>MWELRKVWADSSETDAVLRLYLVCPSRRKSQSWVTSLHNTLPGKTADRQKTLNPEQGDDHRRVSRDLMGAVRAGGSKRRRRVHEI</sequence>
<protein>
    <submittedName>
        <fullName evidence="2">Uncharacterized protein</fullName>
    </submittedName>
</protein>
<evidence type="ECO:0000313" key="2">
    <source>
        <dbReference type="EMBL" id="CAB1425544.1"/>
    </source>
</evidence>
<feature type="region of interest" description="Disordered" evidence="1">
    <location>
        <begin position="39"/>
        <end position="60"/>
    </location>
</feature>
<reference evidence="2" key="1">
    <citation type="submission" date="2020-03" db="EMBL/GenBank/DDBJ databases">
        <authorList>
            <person name="Weist P."/>
        </authorList>
    </citation>
    <scope>NUCLEOTIDE SEQUENCE</scope>
</reference>
<evidence type="ECO:0000256" key="1">
    <source>
        <dbReference type="SAM" id="MobiDB-lite"/>
    </source>
</evidence>
<evidence type="ECO:0000313" key="3">
    <source>
        <dbReference type="Proteomes" id="UP001153269"/>
    </source>
</evidence>
<dbReference type="AlphaFoldDB" id="A0A9N7U5S8"/>
<proteinExistence type="predicted"/>
<name>A0A9N7U5S8_PLEPL</name>
<keyword evidence="3" id="KW-1185">Reference proteome</keyword>
<comment type="caution">
    <text evidence="2">The sequence shown here is derived from an EMBL/GenBank/DDBJ whole genome shotgun (WGS) entry which is preliminary data.</text>
</comment>
<gene>
    <name evidence="2" type="ORF">PLEPLA_LOCUS13474</name>
</gene>